<comment type="caution">
    <text evidence="2">The sequence shown here is derived from an EMBL/GenBank/DDBJ whole genome shotgun (WGS) entry which is preliminary data.</text>
</comment>
<dbReference type="AlphaFoldDB" id="A0A8H9L438"/>
<evidence type="ECO:0000313" key="2">
    <source>
        <dbReference type="EMBL" id="GGM25476.1"/>
    </source>
</evidence>
<feature type="region of interest" description="Disordered" evidence="1">
    <location>
        <begin position="47"/>
        <end position="66"/>
    </location>
</feature>
<evidence type="ECO:0000256" key="1">
    <source>
        <dbReference type="SAM" id="MobiDB-lite"/>
    </source>
</evidence>
<dbReference type="Proteomes" id="UP000655589">
    <property type="component" value="Unassembled WGS sequence"/>
</dbReference>
<proteinExistence type="predicted"/>
<name>A0A8H9L438_9MICO</name>
<sequence>MSWASASVEPRSTATCGSAGRYMSTVKAGSAERAPSMSTHLTVDREEVRRAGMAEETPDGAADGMRTMLSNRYDRGKRRRRVISLSERPARAAASVGGSGHA</sequence>
<organism evidence="2 3">
    <name type="scientific">Promicromonospora citrea</name>
    <dbReference type="NCBI Taxonomy" id="43677"/>
    <lineage>
        <taxon>Bacteria</taxon>
        <taxon>Bacillati</taxon>
        <taxon>Actinomycetota</taxon>
        <taxon>Actinomycetes</taxon>
        <taxon>Micrococcales</taxon>
        <taxon>Promicromonosporaceae</taxon>
        <taxon>Promicromonospora</taxon>
    </lineage>
</organism>
<accession>A0A8H9L438</accession>
<keyword evidence="3" id="KW-1185">Reference proteome</keyword>
<feature type="region of interest" description="Disordered" evidence="1">
    <location>
        <begin position="73"/>
        <end position="102"/>
    </location>
</feature>
<gene>
    <name evidence="2" type="ORF">GCM10010102_21420</name>
</gene>
<reference evidence="2" key="1">
    <citation type="journal article" date="2014" name="Int. J. Syst. Evol. Microbiol.">
        <title>Complete genome sequence of Corynebacterium casei LMG S-19264T (=DSM 44701T), isolated from a smear-ripened cheese.</title>
        <authorList>
            <consortium name="US DOE Joint Genome Institute (JGI-PGF)"/>
            <person name="Walter F."/>
            <person name="Albersmeier A."/>
            <person name="Kalinowski J."/>
            <person name="Ruckert C."/>
        </authorList>
    </citation>
    <scope>NUCLEOTIDE SEQUENCE</scope>
    <source>
        <strain evidence="2">JCM 3051</strain>
    </source>
</reference>
<evidence type="ECO:0000313" key="3">
    <source>
        <dbReference type="Proteomes" id="UP000655589"/>
    </source>
</evidence>
<dbReference type="EMBL" id="BMPT01000007">
    <property type="protein sequence ID" value="GGM25476.1"/>
    <property type="molecule type" value="Genomic_DNA"/>
</dbReference>
<reference evidence="2" key="2">
    <citation type="submission" date="2020-09" db="EMBL/GenBank/DDBJ databases">
        <authorList>
            <person name="Sun Q."/>
            <person name="Ohkuma M."/>
        </authorList>
    </citation>
    <scope>NUCLEOTIDE SEQUENCE</scope>
    <source>
        <strain evidence="2">JCM 3051</strain>
    </source>
</reference>
<protein>
    <submittedName>
        <fullName evidence="2">Uncharacterized protein</fullName>
    </submittedName>
</protein>